<dbReference type="InterPro" id="IPR024051">
    <property type="entry name" value="AICAR_Tfase_dup_dom_sf"/>
</dbReference>
<dbReference type="SMART" id="SM00851">
    <property type="entry name" value="MGS"/>
    <property type="match status" value="1"/>
</dbReference>
<dbReference type="EMBL" id="JBHSAY010000003">
    <property type="protein sequence ID" value="MFC4129818.1"/>
    <property type="molecule type" value="Genomic_DNA"/>
</dbReference>
<comment type="catalytic activity">
    <reaction evidence="8">
        <text>(6R)-10-formyltetrahydrofolate + 5-amino-1-(5-phospho-beta-D-ribosyl)imidazole-4-carboxamide = 5-formamido-1-(5-phospho-D-ribosyl)imidazole-4-carboxamide + (6S)-5,6,7,8-tetrahydrofolate</text>
        <dbReference type="Rhea" id="RHEA:22192"/>
        <dbReference type="ChEBI" id="CHEBI:57453"/>
        <dbReference type="ChEBI" id="CHEBI:58467"/>
        <dbReference type="ChEBI" id="CHEBI:58475"/>
        <dbReference type="ChEBI" id="CHEBI:195366"/>
        <dbReference type="EC" id="2.1.2.3"/>
    </reaction>
</comment>
<evidence type="ECO:0000256" key="4">
    <source>
        <dbReference type="ARBA" id="ARBA00022679"/>
    </source>
</evidence>
<keyword evidence="6 8" id="KW-0378">Hydrolase</keyword>
<dbReference type="EC" id="2.1.2.3" evidence="8"/>
<dbReference type="SMART" id="SM00798">
    <property type="entry name" value="AICARFT_IMPCHas"/>
    <property type="match status" value="1"/>
</dbReference>
<dbReference type="HAMAP" id="MF_00139">
    <property type="entry name" value="PurH"/>
    <property type="match status" value="1"/>
</dbReference>
<evidence type="ECO:0000256" key="1">
    <source>
        <dbReference type="ARBA" id="ARBA00004844"/>
    </source>
</evidence>
<dbReference type="Gene3D" id="3.40.140.20">
    <property type="match status" value="2"/>
</dbReference>
<dbReference type="InterPro" id="IPR011607">
    <property type="entry name" value="MGS-like_dom"/>
</dbReference>
<dbReference type="InterPro" id="IPR002695">
    <property type="entry name" value="PurH-like"/>
</dbReference>
<dbReference type="InterPro" id="IPR016193">
    <property type="entry name" value="Cytidine_deaminase-like"/>
</dbReference>
<comment type="catalytic activity">
    <reaction evidence="8">
        <text>IMP + H2O = 5-formamido-1-(5-phospho-D-ribosyl)imidazole-4-carboxamide</text>
        <dbReference type="Rhea" id="RHEA:18445"/>
        <dbReference type="ChEBI" id="CHEBI:15377"/>
        <dbReference type="ChEBI" id="CHEBI:58053"/>
        <dbReference type="ChEBI" id="CHEBI:58467"/>
        <dbReference type="EC" id="3.5.4.10"/>
    </reaction>
</comment>
<dbReference type="RefSeq" id="WP_253760060.1">
    <property type="nucleotide sequence ID" value="NZ_JAMZDZ010000001.1"/>
</dbReference>
<accession>A0ABV8LH55</accession>
<dbReference type="PROSITE" id="PS51855">
    <property type="entry name" value="MGS"/>
    <property type="match status" value="1"/>
</dbReference>
<comment type="pathway">
    <text evidence="1 8">Purine metabolism; IMP biosynthesis via de novo pathway; IMP from 5-formamido-1-(5-phospho-D-ribosyl)imidazole-4-carboxamide: step 1/1.</text>
</comment>
<dbReference type="GO" id="GO:0003937">
    <property type="term" value="F:IMP cyclohydrolase activity"/>
    <property type="evidence" value="ECO:0007669"/>
    <property type="project" value="UniProtKB-EC"/>
</dbReference>
<dbReference type="EC" id="3.5.4.10" evidence="8"/>
<gene>
    <name evidence="8 10" type="primary">purH</name>
    <name evidence="10" type="ORF">ACFOZ4_04295</name>
</gene>
<comment type="domain">
    <text evidence="8">The IMP cyclohydrolase activity resides in the N-terminal region.</text>
</comment>
<dbReference type="SUPFAM" id="SSF52335">
    <property type="entry name" value="Methylglyoxal synthase-like"/>
    <property type="match status" value="1"/>
</dbReference>
<comment type="caution">
    <text evidence="10">The sequence shown here is derived from an EMBL/GenBank/DDBJ whole genome shotgun (WGS) entry which is preliminary data.</text>
</comment>
<dbReference type="SUPFAM" id="SSF53927">
    <property type="entry name" value="Cytidine deaminase-like"/>
    <property type="match status" value="1"/>
</dbReference>
<evidence type="ECO:0000313" key="11">
    <source>
        <dbReference type="Proteomes" id="UP001595816"/>
    </source>
</evidence>
<feature type="domain" description="MGS-like" evidence="9">
    <location>
        <begin position="7"/>
        <end position="154"/>
    </location>
</feature>
<evidence type="ECO:0000256" key="2">
    <source>
        <dbReference type="ARBA" id="ARBA00004954"/>
    </source>
</evidence>
<comment type="similarity">
    <text evidence="3 8">Belongs to the PurH family.</text>
</comment>
<keyword evidence="7 8" id="KW-0511">Multifunctional enzyme</keyword>
<organism evidence="10 11">
    <name type="scientific">Hamadaea flava</name>
    <dbReference type="NCBI Taxonomy" id="1742688"/>
    <lineage>
        <taxon>Bacteria</taxon>
        <taxon>Bacillati</taxon>
        <taxon>Actinomycetota</taxon>
        <taxon>Actinomycetes</taxon>
        <taxon>Micromonosporales</taxon>
        <taxon>Micromonosporaceae</taxon>
        <taxon>Hamadaea</taxon>
    </lineage>
</organism>
<protein>
    <recommendedName>
        <fullName evidence="8">Bifunctional purine biosynthesis protein PurH</fullName>
    </recommendedName>
    <domain>
        <recommendedName>
            <fullName evidence="8">Phosphoribosylaminoimidazolecarboxamide formyltransferase</fullName>
            <ecNumber evidence="8">2.1.2.3</ecNumber>
        </recommendedName>
        <alternativeName>
            <fullName evidence="8">AICAR transformylase</fullName>
        </alternativeName>
    </domain>
    <domain>
        <recommendedName>
            <fullName evidence="8">IMP cyclohydrolase</fullName>
            <ecNumber evidence="8">3.5.4.10</ecNumber>
        </recommendedName>
        <alternativeName>
            <fullName evidence="8">ATIC</fullName>
        </alternativeName>
        <alternativeName>
            <fullName evidence="8">IMP synthase</fullName>
        </alternativeName>
        <alternativeName>
            <fullName evidence="8">Inosinicase</fullName>
        </alternativeName>
    </domain>
</protein>
<evidence type="ECO:0000256" key="8">
    <source>
        <dbReference type="HAMAP-Rule" id="MF_00139"/>
    </source>
</evidence>
<name>A0ABV8LH55_9ACTN</name>
<evidence type="ECO:0000256" key="7">
    <source>
        <dbReference type="ARBA" id="ARBA00023268"/>
    </source>
</evidence>
<evidence type="ECO:0000256" key="5">
    <source>
        <dbReference type="ARBA" id="ARBA00022755"/>
    </source>
</evidence>
<dbReference type="InterPro" id="IPR036914">
    <property type="entry name" value="MGS-like_dom_sf"/>
</dbReference>
<dbReference type="PANTHER" id="PTHR11692">
    <property type="entry name" value="BIFUNCTIONAL PURINE BIOSYNTHESIS PROTEIN PURH"/>
    <property type="match status" value="1"/>
</dbReference>
<comment type="pathway">
    <text evidence="2 8">Purine metabolism; IMP biosynthesis via de novo pathway; 5-formamido-1-(5-phospho-D-ribosyl)imidazole-4-carboxamide from 5-amino-1-(5-phospho-D-ribosyl)imidazole-4-carboxamide (10-formyl THF route): step 1/1.</text>
</comment>
<evidence type="ECO:0000313" key="10">
    <source>
        <dbReference type="EMBL" id="MFC4129818.1"/>
    </source>
</evidence>
<dbReference type="Proteomes" id="UP001595816">
    <property type="component" value="Unassembled WGS sequence"/>
</dbReference>
<reference evidence="11" key="1">
    <citation type="journal article" date="2019" name="Int. J. Syst. Evol. Microbiol.">
        <title>The Global Catalogue of Microorganisms (GCM) 10K type strain sequencing project: providing services to taxonomists for standard genome sequencing and annotation.</title>
        <authorList>
            <consortium name="The Broad Institute Genomics Platform"/>
            <consortium name="The Broad Institute Genome Sequencing Center for Infectious Disease"/>
            <person name="Wu L."/>
            <person name="Ma J."/>
        </authorList>
    </citation>
    <scope>NUCLEOTIDE SEQUENCE [LARGE SCALE GENOMIC DNA]</scope>
    <source>
        <strain evidence="11">CGMCC 4.7289</strain>
    </source>
</reference>
<evidence type="ECO:0000259" key="9">
    <source>
        <dbReference type="PROSITE" id="PS51855"/>
    </source>
</evidence>
<dbReference type="PIRSF" id="PIRSF000414">
    <property type="entry name" value="AICARFT_IMPCHas"/>
    <property type="match status" value="1"/>
</dbReference>
<dbReference type="Pfam" id="PF02142">
    <property type="entry name" value="MGS"/>
    <property type="match status" value="1"/>
</dbReference>
<evidence type="ECO:0000256" key="6">
    <source>
        <dbReference type="ARBA" id="ARBA00022801"/>
    </source>
</evidence>
<dbReference type="NCBIfam" id="NF002049">
    <property type="entry name" value="PRK00881.1"/>
    <property type="match status" value="1"/>
</dbReference>
<keyword evidence="5 8" id="KW-0658">Purine biosynthesis</keyword>
<dbReference type="Pfam" id="PF01808">
    <property type="entry name" value="AICARFT_IMPCHas"/>
    <property type="match status" value="1"/>
</dbReference>
<dbReference type="PANTHER" id="PTHR11692:SF0">
    <property type="entry name" value="BIFUNCTIONAL PURINE BIOSYNTHESIS PROTEIN ATIC"/>
    <property type="match status" value="1"/>
</dbReference>
<proteinExistence type="inferred from homology"/>
<dbReference type="CDD" id="cd01421">
    <property type="entry name" value="IMPCH"/>
    <property type="match status" value="1"/>
</dbReference>
<evidence type="ECO:0000256" key="3">
    <source>
        <dbReference type="ARBA" id="ARBA00007667"/>
    </source>
</evidence>
<dbReference type="Gene3D" id="3.40.50.1380">
    <property type="entry name" value="Methylglyoxal synthase-like domain"/>
    <property type="match status" value="1"/>
</dbReference>
<sequence>MTIEAAAERKPIKRALISVTDKSGLEGLVKALRQAGVEIFATSSTAAFLETVGPPVHRVEDLTGFGEALGGRVKTLHPNVHAGLLADTTNPEHVAELEKLGIEPFDLLVSNLYPFQKTVASGASLEECVENIDIGGPAMVRAAAKNHNSVAVVVAPQDYTVIHAALKLGGFSLTERRAMAARAFAEIADYDLAIAQWTGANLVELEPTAPGANSWPEFGGIAGWRVANLRYGENPHQAAALYIDPWGAAGLARAQQLGGKEMSYNNYVDADAAWAACNTYEGVACVAIVKHNNPCGIAISLESVADAHRKAHACDPVSAYGGVIAANTVVTEEMARQLDGVFTEVIVAPGYTDDALAVLTAKKNLRTLVAPAWQPQGVELKQISGGFLAQTRDLLQADGDYVDNWRLVSGEPATAEQLDDLEFAWGACKFAKSNAILIAKGGAAVGIGMGQVNRLDSARLAVSRANTLGEEGVERTPGAVAASDAYFPFPDGLEILIEAGVTAVVQPGGSIRDDQVIEAAQKAGITMYFTGSRHFWH</sequence>
<keyword evidence="11" id="KW-1185">Reference proteome</keyword>
<dbReference type="GO" id="GO:0004643">
    <property type="term" value="F:phosphoribosylaminoimidazolecarboxamide formyltransferase activity"/>
    <property type="evidence" value="ECO:0007669"/>
    <property type="project" value="UniProtKB-EC"/>
</dbReference>
<keyword evidence="4 8" id="KW-0808">Transferase</keyword>